<sequence>MISRLAASKRTLVMLWSTIRLSFRWANPKNPLGPDPEVYGLSLDVSANAIVVATIWELLLQLTVVLWVQGLRAISTSRYSFGFYNTKLCSLLNIIDEGFIIIKIVIASGWCSIISDYYCNYPANIKNWKIFILIILGISFPIVFVIVIGIYIGNAVFASTANPVLTEAYTNHRFGDLLLEFYYFFRFTKFCFVLLVFFIIENNITVNYSNNLFFQLLNYYFYTIFCFVWFFINALVIVVLAIVGYSYLSSIVSNFVSLLGYWTVLFIFILLIKDI</sequence>
<gene>
    <name evidence="3" type="ORF">SCLTRI_LOCUS1072</name>
</gene>
<evidence type="ECO:0000256" key="1">
    <source>
        <dbReference type="ARBA" id="ARBA00022448"/>
    </source>
</evidence>
<dbReference type="InterPro" id="IPR026030">
    <property type="entry name" value="Pur-cyt_permease_Fcy2/21/22"/>
</dbReference>
<dbReference type="PANTHER" id="PTHR31806:SF7">
    <property type="entry name" value="TRANSPORTER, PUTATIVE (AFU_ORTHOLOGUE AFUA_2G04690)-RELATED"/>
    <property type="match status" value="1"/>
</dbReference>
<organism evidence="3 4">
    <name type="scientific">Sclerotinia trifoliorum</name>
    <dbReference type="NCBI Taxonomy" id="28548"/>
    <lineage>
        <taxon>Eukaryota</taxon>
        <taxon>Fungi</taxon>
        <taxon>Dikarya</taxon>
        <taxon>Ascomycota</taxon>
        <taxon>Pezizomycotina</taxon>
        <taxon>Leotiomycetes</taxon>
        <taxon>Helotiales</taxon>
        <taxon>Sclerotiniaceae</taxon>
        <taxon>Sclerotinia</taxon>
    </lineage>
</organism>
<dbReference type="GO" id="GO:0000329">
    <property type="term" value="C:fungal-type vacuole membrane"/>
    <property type="evidence" value="ECO:0007669"/>
    <property type="project" value="TreeGrafter"/>
</dbReference>
<dbReference type="GO" id="GO:0022857">
    <property type="term" value="F:transmembrane transporter activity"/>
    <property type="evidence" value="ECO:0007669"/>
    <property type="project" value="InterPro"/>
</dbReference>
<name>A0A8H2VMK3_9HELO</name>
<accession>A0A8H2VMK3</accession>
<dbReference type="Gene3D" id="1.10.4160.10">
    <property type="entry name" value="Hydantoin permease"/>
    <property type="match status" value="1"/>
</dbReference>
<dbReference type="AlphaFoldDB" id="A0A8H2VMK3"/>
<feature type="transmembrane region" description="Helical" evidence="2">
    <location>
        <begin position="251"/>
        <end position="272"/>
    </location>
</feature>
<feature type="transmembrane region" description="Helical" evidence="2">
    <location>
        <begin position="220"/>
        <end position="245"/>
    </location>
</feature>
<comment type="caution">
    <text evidence="3">The sequence shown here is derived from an EMBL/GenBank/DDBJ whole genome shotgun (WGS) entry which is preliminary data.</text>
</comment>
<evidence type="ECO:0000313" key="3">
    <source>
        <dbReference type="EMBL" id="CAD6441283.1"/>
    </source>
</evidence>
<evidence type="ECO:0000313" key="4">
    <source>
        <dbReference type="Proteomes" id="UP000624404"/>
    </source>
</evidence>
<dbReference type="EMBL" id="CAJHIA010000004">
    <property type="protein sequence ID" value="CAD6441283.1"/>
    <property type="molecule type" value="Genomic_DNA"/>
</dbReference>
<keyword evidence="2" id="KW-1133">Transmembrane helix</keyword>
<proteinExistence type="predicted"/>
<keyword evidence="4" id="KW-1185">Reference proteome</keyword>
<dbReference type="PANTHER" id="PTHR31806">
    <property type="entry name" value="PURINE-CYTOSINE PERMEASE FCY2-RELATED"/>
    <property type="match status" value="1"/>
</dbReference>
<keyword evidence="2" id="KW-0472">Membrane</keyword>
<dbReference type="Proteomes" id="UP000624404">
    <property type="component" value="Unassembled WGS sequence"/>
</dbReference>
<keyword evidence="1" id="KW-0813">Transport</keyword>
<dbReference type="OrthoDB" id="5428495at2759"/>
<feature type="transmembrane region" description="Helical" evidence="2">
    <location>
        <begin position="181"/>
        <end position="200"/>
    </location>
</feature>
<dbReference type="GO" id="GO:0005886">
    <property type="term" value="C:plasma membrane"/>
    <property type="evidence" value="ECO:0007669"/>
    <property type="project" value="TreeGrafter"/>
</dbReference>
<reference evidence="3" key="1">
    <citation type="submission" date="2020-10" db="EMBL/GenBank/DDBJ databases">
        <authorList>
            <person name="Kusch S."/>
        </authorList>
    </citation>
    <scope>NUCLEOTIDE SEQUENCE</scope>
    <source>
        <strain evidence="3">SwB9</strain>
    </source>
</reference>
<feature type="transmembrane region" description="Helical" evidence="2">
    <location>
        <begin position="130"/>
        <end position="152"/>
    </location>
</feature>
<evidence type="ECO:0000256" key="2">
    <source>
        <dbReference type="SAM" id="Phobius"/>
    </source>
</evidence>
<feature type="transmembrane region" description="Helical" evidence="2">
    <location>
        <begin position="48"/>
        <end position="68"/>
    </location>
</feature>
<keyword evidence="2" id="KW-0812">Transmembrane</keyword>
<protein>
    <submittedName>
        <fullName evidence="3">977def1a-cdc5-4567-a5ef-69b48364f4e5-CDS</fullName>
    </submittedName>
</protein>